<name>A0A0F9HLC3_9ZZZZ</name>
<gene>
    <name evidence="1" type="ORF">LCGC14_1689550</name>
</gene>
<accession>A0A0F9HLC3</accession>
<comment type="caution">
    <text evidence="1">The sequence shown here is derived from an EMBL/GenBank/DDBJ whole genome shotgun (WGS) entry which is preliminary data.</text>
</comment>
<proteinExistence type="predicted"/>
<dbReference type="AlphaFoldDB" id="A0A0F9HLC3"/>
<dbReference type="EMBL" id="LAZR01014759">
    <property type="protein sequence ID" value="KKM16071.1"/>
    <property type="molecule type" value="Genomic_DNA"/>
</dbReference>
<evidence type="ECO:0000313" key="1">
    <source>
        <dbReference type="EMBL" id="KKM16071.1"/>
    </source>
</evidence>
<protein>
    <submittedName>
        <fullName evidence="1">Uncharacterized protein</fullName>
    </submittedName>
</protein>
<sequence>MRHSCMCLQCGRAFELALEPSDNIDGKDCPICGGSNIVKHDPKSFFEMFFGGAGGT</sequence>
<reference evidence="1" key="1">
    <citation type="journal article" date="2015" name="Nature">
        <title>Complex archaea that bridge the gap between prokaryotes and eukaryotes.</title>
        <authorList>
            <person name="Spang A."/>
            <person name="Saw J.H."/>
            <person name="Jorgensen S.L."/>
            <person name="Zaremba-Niedzwiedzka K."/>
            <person name="Martijn J."/>
            <person name="Lind A.E."/>
            <person name="van Eijk R."/>
            <person name="Schleper C."/>
            <person name="Guy L."/>
            <person name="Ettema T.J."/>
        </authorList>
    </citation>
    <scope>NUCLEOTIDE SEQUENCE</scope>
</reference>
<organism evidence="1">
    <name type="scientific">marine sediment metagenome</name>
    <dbReference type="NCBI Taxonomy" id="412755"/>
    <lineage>
        <taxon>unclassified sequences</taxon>
        <taxon>metagenomes</taxon>
        <taxon>ecological metagenomes</taxon>
    </lineage>
</organism>